<evidence type="ECO:0000313" key="1">
    <source>
        <dbReference type="EMBL" id="MEC1178942.1"/>
    </source>
</evidence>
<dbReference type="RefSeq" id="WP_326123423.1">
    <property type="nucleotide sequence ID" value="NZ_JARSFG010000015.1"/>
</dbReference>
<name>A0AAW9NN52_9BACL</name>
<proteinExistence type="predicted"/>
<organism evidence="1 2">
    <name type="scientific">Metasolibacillus meyeri</name>
    <dbReference type="NCBI Taxonomy" id="1071052"/>
    <lineage>
        <taxon>Bacteria</taxon>
        <taxon>Bacillati</taxon>
        <taxon>Bacillota</taxon>
        <taxon>Bacilli</taxon>
        <taxon>Bacillales</taxon>
        <taxon>Caryophanaceae</taxon>
        <taxon>Metasolibacillus</taxon>
    </lineage>
</organism>
<comment type="caution">
    <text evidence="1">The sequence shown here is derived from an EMBL/GenBank/DDBJ whole genome shotgun (WGS) entry which is preliminary data.</text>
</comment>
<sequence>MIQINTFKSYSFSRLLADSEIEFFLIVGLVEPDNFNEYWDGTGHQGVGYLVMFKNHKLTTIENLIYLLPNSKSTHSDIKRYTYHFAERMISADMYNYDVQFKIKKTSILGNSIGPPYIDFIRSIVGNDVPAALLKDIAI</sequence>
<reference evidence="1 2" key="1">
    <citation type="submission" date="2023-03" db="EMBL/GenBank/DDBJ databases">
        <title>Bacillus Genome Sequencing.</title>
        <authorList>
            <person name="Dunlap C."/>
        </authorList>
    </citation>
    <scope>NUCLEOTIDE SEQUENCE [LARGE SCALE GENOMIC DNA]</scope>
    <source>
        <strain evidence="1 2">B-59205</strain>
    </source>
</reference>
<evidence type="ECO:0000313" key="2">
    <source>
        <dbReference type="Proteomes" id="UP001344888"/>
    </source>
</evidence>
<dbReference type="Proteomes" id="UP001344888">
    <property type="component" value="Unassembled WGS sequence"/>
</dbReference>
<protein>
    <submittedName>
        <fullName evidence="1">Uncharacterized protein</fullName>
    </submittedName>
</protein>
<gene>
    <name evidence="1" type="ORF">P9B03_10645</name>
</gene>
<accession>A0AAW9NN52</accession>
<keyword evidence="2" id="KW-1185">Reference proteome</keyword>
<dbReference type="AlphaFoldDB" id="A0AAW9NN52"/>
<dbReference type="EMBL" id="JARSFG010000015">
    <property type="protein sequence ID" value="MEC1178942.1"/>
    <property type="molecule type" value="Genomic_DNA"/>
</dbReference>